<reference evidence="3" key="1">
    <citation type="submission" date="2015-11" db="EMBL/GenBank/DDBJ databases">
        <authorList>
            <person name="Varghese N."/>
        </authorList>
    </citation>
    <scope>NUCLEOTIDE SEQUENCE [LARGE SCALE GENOMIC DNA]</scope>
    <source>
        <strain evidence="3">JGI-23</strain>
    </source>
</reference>
<keyword evidence="3" id="KW-1185">Reference proteome</keyword>
<protein>
    <submittedName>
        <fullName evidence="2">Cupin domain-containing protein</fullName>
    </submittedName>
</protein>
<dbReference type="SUPFAM" id="SSF51182">
    <property type="entry name" value="RmlC-like cupins"/>
    <property type="match status" value="1"/>
</dbReference>
<evidence type="ECO:0000313" key="3">
    <source>
        <dbReference type="Proteomes" id="UP000199197"/>
    </source>
</evidence>
<dbReference type="Proteomes" id="UP000199197">
    <property type="component" value="Unassembled WGS sequence"/>
</dbReference>
<proteinExistence type="predicted"/>
<dbReference type="RefSeq" id="WP_092349010.1">
    <property type="nucleotide sequence ID" value="NZ_CZVW01000007.1"/>
</dbReference>
<sequence>MKITRWTKPEKPDIEELKKLLKEEGTNPFVWIDEPGTYYGNHSHVYDEIRWVVSGKMRYGVGNEEFVLGLGDRLDLPAGTIHWAKVEGDEPVIYLCASK</sequence>
<gene>
    <name evidence="2" type="ORF">JGI23_00858</name>
</gene>
<accession>A0A0P1MWG9</accession>
<name>A0A0P1MWG9_9BACT</name>
<dbReference type="EMBL" id="CZVW01000007">
    <property type="protein sequence ID" value="CUT00424.1"/>
    <property type="molecule type" value="Genomic_DNA"/>
</dbReference>
<dbReference type="AlphaFoldDB" id="A0A0P1MWG9"/>
<feature type="domain" description="Cupin type-2" evidence="1">
    <location>
        <begin position="30"/>
        <end position="96"/>
    </location>
</feature>
<dbReference type="OrthoDB" id="9796642at2"/>
<organism evidence="2 3">
    <name type="scientific">Candidatus Chryseopegocella kryptomonas</name>
    <dbReference type="NCBI Taxonomy" id="1633643"/>
    <lineage>
        <taxon>Bacteria</taxon>
        <taxon>Pseudomonadati</taxon>
        <taxon>Candidatus Kryptoniota</taxon>
        <taxon>Candidatus Chryseopegocella</taxon>
    </lineage>
</organism>
<dbReference type="InterPro" id="IPR011051">
    <property type="entry name" value="RmlC_Cupin_sf"/>
</dbReference>
<dbReference type="Gene3D" id="2.60.120.10">
    <property type="entry name" value="Jelly Rolls"/>
    <property type="match status" value="1"/>
</dbReference>
<evidence type="ECO:0000259" key="1">
    <source>
        <dbReference type="Pfam" id="PF07883"/>
    </source>
</evidence>
<dbReference type="InterPro" id="IPR013096">
    <property type="entry name" value="Cupin_2"/>
</dbReference>
<evidence type="ECO:0000313" key="2">
    <source>
        <dbReference type="EMBL" id="CUT00424.1"/>
    </source>
</evidence>
<dbReference type="Pfam" id="PF07883">
    <property type="entry name" value="Cupin_2"/>
    <property type="match status" value="1"/>
</dbReference>
<dbReference type="InterPro" id="IPR014710">
    <property type="entry name" value="RmlC-like_jellyroll"/>
</dbReference>